<dbReference type="InterPro" id="IPR009057">
    <property type="entry name" value="Homeodomain-like_sf"/>
</dbReference>
<feature type="domain" description="HTH tetR-type" evidence="3">
    <location>
        <begin position="8"/>
        <end position="68"/>
    </location>
</feature>
<comment type="caution">
    <text evidence="4">The sequence shown here is derived from an EMBL/GenBank/DDBJ whole genome shotgun (WGS) entry which is preliminary data.</text>
</comment>
<reference evidence="4 5" key="1">
    <citation type="submission" date="2020-08" db="EMBL/GenBank/DDBJ databases">
        <title>Genome public.</title>
        <authorList>
            <person name="Liu C."/>
            <person name="Sun Q."/>
        </authorList>
    </citation>
    <scope>NUCLEOTIDE SEQUENCE [LARGE SCALE GENOMIC DNA]</scope>
    <source>
        <strain evidence="4 5">BX1</strain>
    </source>
</reference>
<dbReference type="PRINTS" id="PR00455">
    <property type="entry name" value="HTHTETR"/>
</dbReference>
<evidence type="ECO:0000259" key="3">
    <source>
        <dbReference type="PROSITE" id="PS50977"/>
    </source>
</evidence>
<dbReference type="SUPFAM" id="SSF46689">
    <property type="entry name" value="Homeodomain-like"/>
    <property type="match status" value="1"/>
</dbReference>
<evidence type="ECO:0000256" key="1">
    <source>
        <dbReference type="ARBA" id="ARBA00023125"/>
    </source>
</evidence>
<accession>A0ABR7NIS9</accession>
<protein>
    <submittedName>
        <fullName evidence="4">Helix-turn-helix transcriptional regulator</fullName>
    </submittedName>
</protein>
<evidence type="ECO:0000313" key="5">
    <source>
        <dbReference type="Proteomes" id="UP000658131"/>
    </source>
</evidence>
<feature type="DNA-binding region" description="H-T-H motif" evidence="2">
    <location>
        <begin position="31"/>
        <end position="50"/>
    </location>
</feature>
<evidence type="ECO:0000256" key="2">
    <source>
        <dbReference type="PROSITE-ProRule" id="PRU00335"/>
    </source>
</evidence>
<keyword evidence="1 2" id="KW-0238">DNA-binding</keyword>
<dbReference type="RefSeq" id="WP_262399848.1">
    <property type="nucleotide sequence ID" value="NZ_JACRTB010000010.1"/>
</dbReference>
<dbReference type="InterPro" id="IPR050109">
    <property type="entry name" value="HTH-type_TetR-like_transc_reg"/>
</dbReference>
<dbReference type="InterPro" id="IPR001647">
    <property type="entry name" value="HTH_TetR"/>
</dbReference>
<dbReference type="PANTHER" id="PTHR30055">
    <property type="entry name" value="HTH-TYPE TRANSCRIPTIONAL REGULATOR RUTR"/>
    <property type="match status" value="1"/>
</dbReference>
<keyword evidence="5" id="KW-1185">Reference proteome</keyword>
<dbReference type="PROSITE" id="PS50977">
    <property type="entry name" value="HTH_TETR_2"/>
    <property type="match status" value="1"/>
</dbReference>
<organism evidence="4 5">
    <name type="scientific">Yanshouia hominis</name>
    <dbReference type="NCBI Taxonomy" id="2763673"/>
    <lineage>
        <taxon>Bacteria</taxon>
        <taxon>Bacillati</taxon>
        <taxon>Bacillota</taxon>
        <taxon>Clostridia</taxon>
        <taxon>Eubacteriales</taxon>
        <taxon>Oscillospiraceae</taxon>
        <taxon>Yanshouia</taxon>
    </lineage>
</organism>
<proteinExistence type="predicted"/>
<sequence>MANEVLREQNTHRVLKEAIVRFQEYGVEETKIPEVAKRAGVNQRSIYRYFGSKDSLVLQAVYHLQMGKPDFPLNRQRRKPSL</sequence>
<name>A0ABR7NIS9_9FIRM</name>
<evidence type="ECO:0000313" key="4">
    <source>
        <dbReference type="EMBL" id="MBC8576318.1"/>
    </source>
</evidence>
<dbReference type="Pfam" id="PF00440">
    <property type="entry name" value="TetR_N"/>
    <property type="match status" value="1"/>
</dbReference>
<dbReference type="Gene3D" id="1.10.357.10">
    <property type="entry name" value="Tetracycline Repressor, domain 2"/>
    <property type="match status" value="1"/>
</dbReference>
<gene>
    <name evidence="4" type="ORF">H8717_07850</name>
</gene>
<dbReference type="EMBL" id="JACRTB010000010">
    <property type="protein sequence ID" value="MBC8576318.1"/>
    <property type="molecule type" value="Genomic_DNA"/>
</dbReference>
<dbReference type="Proteomes" id="UP000658131">
    <property type="component" value="Unassembled WGS sequence"/>
</dbReference>